<accession>A0A2S3R7R5</accession>
<dbReference type="SUPFAM" id="SSF52540">
    <property type="entry name" value="P-loop containing nucleoside triphosphate hydrolases"/>
    <property type="match status" value="1"/>
</dbReference>
<feature type="transmembrane region" description="Helical" evidence="1">
    <location>
        <begin position="48"/>
        <end position="67"/>
    </location>
</feature>
<keyword evidence="1" id="KW-1133">Transmembrane helix</keyword>
<protein>
    <submittedName>
        <fullName evidence="5">Type VI secretion system membrane subunit TssM</fullName>
    </submittedName>
</protein>
<dbReference type="InterPro" id="IPR009612">
    <property type="entry name" value="IcmF-rel"/>
</dbReference>
<evidence type="ECO:0000259" key="4">
    <source>
        <dbReference type="Pfam" id="PF14331"/>
    </source>
</evidence>
<dbReference type="AlphaFoldDB" id="A0A2S3R7R5"/>
<evidence type="ECO:0000313" key="5">
    <source>
        <dbReference type="EMBL" id="POB49719.1"/>
    </source>
</evidence>
<dbReference type="PANTHER" id="PTHR36153">
    <property type="entry name" value="INNER MEMBRANE PROTEIN-RELATED"/>
    <property type="match status" value="1"/>
</dbReference>
<feature type="transmembrane region" description="Helical" evidence="1">
    <location>
        <begin position="448"/>
        <end position="469"/>
    </location>
</feature>
<reference evidence="5 6" key="1">
    <citation type="journal article" date="2018" name="Front. Microbiol.">
        <title>Phylogeny of Vibrio vulnificus from the Analysis of the Core-Genome: Implications for Intra-Species Taxonomy.</title>
        <authorList>
            <person name="Roig F.J."/>
            <person name="Gonzalez-Candelas F."/>
            <person name="Sanjuan E."/>
            <person name="Fouz B."/>
            <person name="Feil E.J."/>
            <person name="Llorens C."/>
            <person name="Baker-Austin C."/>
            <person name="Oliver J.D."/>
            <person name="Danin-Poleg Y."/>
            <person name="Gibas C.J."/>
            <person name="Kashi Y."/>
            <person name="Gulig P.A."/>
            <person name="Morrison S.S."/>
            <person name="Amaro C."/>
        </authorList>
    </citation>
    <scope>NUCLEOTIDE SEQUENCE [LARGE SCALE GENOMIC DNA]</scope>
    <source>
        <strain evidence="5 6">CECT4608</strain>
    </source>
</reference>
<comment type="caution">
    <text evidence="5">The sequence shown here is derived from an EMBL/GenBank/DDBJ whole genome shotgun (WGS) entry which is preliminary data.</text>
</comment>
<dbReference type="Pfam" id="PF14331">
    <property type="entry name" value="IcmF-related_N"/>
    <property type="match status" value="1"/>
</dbReference>
<dbReference type="RefSeq" id="WP_103199800.1">
    <property type="nucleotide sequence ID" value="NZ_JASMUA010000008.1"/>
</dbReference>
<dbReference type="InterPro" id="IPR010623">
    <property type="entry name" value="IcmF_C"/>
</dbReference>
<dbReference type="InterPro" id="IPR017731">
    <property type="entry name" value="TssM1-like"/>
</dbReference>
<keyword evidence="1" id="KW-0812">Transmembrane</keyword>
<dbReference type="Pfam" id="PF06744">
    <property type="entry name" value="IcmF_C"/>
    <property type="match status" value="1"/>
</dbReference>
<name>A0A2S3R7R5_VIBVL</name>
<dbReference type="Pfam" id="PF06761">
    <property type="entry name" value="IcmF-related"/>
    <property type="match status" value="1"/>
</dbReference>
<dbReference type="InterPro" id="IPR025743">
    <property type="entry name" value="TssM1_N"/>
</dbReference>
<dbReference type="NCBIfam" id="TIGR03348">
    <property type="entry name" value="VI_IcmF"/>
    <property type="match status" value="1"/>
</dbReference>
<dbReference type="Proteomes" id="UP000237466">
    <property type="component" value="Unassembled WGS sequence"/>
</dbReference>
<feature type="transmembrane region" description="Helical" evidence="1">
    <location>
        <begin position="15"/>
        <end position="36"/>
    </location>
</feature>
<keyword evidence="1" id="KW-0472">Membrane</keyword>
<evidence type="ECO:0000256" key="1">
    <source>
        <dbReference type="SAM" id="Phobius"/>
    </source>
</evidence>
<evidence type="ECO:0000313" key="6">
    <source>
        <dbReference type="Proteomes" id="UP000237466"/>
    </source>
</evidence>
<dbReference type="Gene3D" id="3.40.50.300">
    <property type="entry name" value="P-loop containing nucleotide triphosphate hydrolases"/>
    <property type="match status" value="1"/>
</dbReference>
<dbReference type="InterPro" id="IPR027417">
    <property type="entry name" value="P-loop_NTPase"/>
</dbReference>
<sequence>MQTMAKIKRLLGQKWLISLIGLGAISIFIWFVGPLIAIAGIEPLKSDFNRLLVIVVLVFIWGVTNVVRQQKERKEQDESIQSLLEVDALTDKEAAAEIDVMRELIEKAIQVVTKGGKRKSHLYQLPWYVLIGPPGTGKTTALKESGLEFPLSDSMGVDSVSGIGGTRNCDWWFTNKAVLIDTAGRYTTQDSQAHVDSKAWYGFLGLLKQYRKQRPINGAIVTVSIACMLTQTRTERGMHARAIKNRLQELKNQLGMQFPIYVVLTKADLIAGFSEFFTELTKEEREQLLGFMFPPSTEDERGVISLFNKEFHDLLERLDRRMMQRLEMEHDLDKRSLIFEFPKQLRCLQANLDEFLNDIFAQNKFEESSMIRGVFIVSSLQEGTPVDRIMSETSQGLGLGKPLLRLSSKESSSYFVKNLFENVIFKEQFLGTVNRHHQKQSGWIRKGVYCSCMALSGAAITLWMMSYQWNNQLIDETDRQVTVVNDLLAKSGLDFENDLIPSINILNHIMRFPMGYRQQDDERDRVTSFGLFQGEKIGQSAKSAYHQALTNYYSSYVESVLLSEMKNNEQHREYLYETLKTYLMLFNDDKFEREHVLGWFNYFFERQYPGELNEELREQLYAHTENFLSQADRGLYINNDSVTAARLVLTEMSLSERAYQRMKLQFLKSHVPSFRLTDVLGARGVEQFERKSGKPLSMGISGFYTYNGFHSIFQLQLGRMVKALMEENWVYGDEIDAQNIDHDLALQGVRERYYRDYVYEWKTLLNDIQLKAAPSLKLSLEQSMALAGSERPIESLLKAVQKEVALTKISLSNNEKAAAEVAGKVAKVKFSNTADKLDLYRPEEGNTFDIALPGKEVEAEFDDLVRMTDQDFDDIHLALSGLKSYLADLSSSGNNQKVAYKSILNGTVTGEVAASIEHAKQLLPAPFNNWLGELSEESVKLAEKGSRSHLNTLWVNKVLKPYERSIKGRYPFEPRAKTEVTLKDFSRFFGYGGTLDAFFVEYLEPFVDTSRSVWRFEKEIGVSQETLAVFQRADRIRQSFFELDNTLKVDFAMKPIYLDQHITSFVLEVGGQNLAYRHGPARVKNLSWPAKRSATRVVFTPPDSIREIAYTYEGEWGIFKLLDQSLKARPQSRKDNIVMIDLKGNKVQLELIPKSTMNPFWSSDMESFRCPQTL</sequence>
<feature type="domain" description="Type VI secretion system IcmF C-terminal" evidence="2">
    <location>
        <begin position="1051"/>
        <end position="1152"/>
    </location>
</feature>
<dbReference type="CDD" id="cd00882">
    <property type="entry name" value="Ras_like_GTPase"/>
    <property type="match status" value="1"/>
</dbReference>
<organism evidence="5 6">
    <name type="scientific">Vibrio vulnificus</name>
    <dbReference type="NCBI Taxonomy" id="672"/>
    <lineage>
        <taxon>Bacteria</taxon>
        <taxon>Pseudomonadati</taxon>
        <taxon>Pseudomonadota</taxon>
        <taxon>Gammaproteobacteria</taxon>
        <taxon>Vibrionales</taxon>
        <taxon>Vibrionaceae</taxon>
        <taxon>Vibrio</taxon>
    </lineage>
</organism>
<dbReference type="InterPro" id="IPR053156">
    <property type="entry name" value="T6SS_TssM-like"/>
</dbReference>
<evidence type="ECO:0000259" key="2">
    <source>
        <dbReference type="Pfam" id="PF06744"/>
    </source>
</evidence>
<gene>
    <name evidence="5" type="primary">icmF</name>
    <name evidence="5" type="ORF">CRN52_03020</name>
</gene>
<dbReference type="PANTHER" id="PTHR36153:SF1">
    <property type="entry name" value="TYPE VI SECRETION SYSTEM COMPONENT TSSM1"/>
    <property type="match status" value="1"/>
</dbReference>
<dbReference type="EMBL" id="PDGH01000027">
    <property type="protein sequence ID" value="POB49719.1"/>
    <property type="molecule type" value="Genomic_DNA"/>
</dbReference>
<feature type="domain" description="Type VI secretion system component TssM1 N-terminal" evidence="4">
    <location>
        <begin position="194"/>
        <end position="450"/>
    </location>
</feature>
<proteinExistence type="predicted"/>
<feature type="domain" description="IcmF-related" evidence="3">
    <location>
        <begin position="505"/>
        <end position="804"/>
    </location>
</feature>
<evidence type="ECO:0000259" key="3">
    <source>
        <dbReference type="Pfam" id="PF06761"/>
    </source>
</evidence>